<feature type="region of interest" description="Disordered" evidence="1">
    <location>
        <begin position="368"/>
        <end position="425"/>
    </location>
</feature>
<feature type="region of interest" description="Disordered" evidence="1">
    <location>
        <begin position="298"/>
        <end position="329"/>
    </location>
</feature>
<dbReference type="OrthoDB" id="3700292at2"/>
<keyword evidence="3" id="KW-1185">Reference proteome</keyword>
<feature type="compositionally biased region" description="Polar residues" evidence="1">
    <location>
        <begin position="392"/>
        <end position="401"/>
    </location>
</feature>
<proteinExistence type="predicted"/>
<feature type="compositionally biased region" description="Low complexity" evidence="1">
    <location>
        <begin position="260"/>
        <end position="269"/>
    </location>
</feature>
<organism evidence="2 3">
    <name type="scientific">Cryobacterium frigoriphilum</name>
    <dbReference type="NCBI Taxonomy" id="1259150"/>
    <lineage>
        <taxon>Bacteria</taxon>
        <taxon>Bacillati</taxon>
        <taxon>Actinomycetota</taxon>
        <taxon>Actinomycetes</taxon>
        <taxon>Micrococcales</taxon>
        <taxon>Microbacteriaceae</taxon>
        <taxon>Cryobacterium</taxon>
    </lineage>
</organism>
<evidence type="ECO:0000256" key="1">
    <source>
        <dbReference type="SAM" id="MobiDB-lite"/>
    </source>
</evidence>
<feature type="compositionally biased region" description="Low complexity" evidence="1">
    <location>
        <begin position="166"/>
        <end position="185"/>
    </location>
</feature>
<reference evidence="2 3" key="1">
    <citation type="submission" date="2019-03" db="EMBL/GenBank/DDBJ databases">
        <title>Genomics of glacier-inhabiting Cryobacterium strains.</title>
        <authorList>
            <person name="Liu Q."/>
            <person name="Xin Y.-H."/>
        </authorList>
    </citation>
    <scope>NUCLEOTIDE SEQUENCE [LARGE SCALE GENOMIC DNA]</scope>
    <source>
        <strain evidence="2 3">Hh14</strain>
    </source>
</reference>
<evidence type="ECO:0000313" key="2">
    <source>
        <dbReference type="EMBL" id="TFD47250.1"/>
    </source>
</evidence>
<dbReference type="AlphaFoldDB" id="A0A4R8ZVI1"/>
<dbReference type="RefSeq" id="WP_134520439.1">
    <property type="nucleotide sequence ID" value="NZ_SOHE01000065.1"/>
</dbReference>
<name>A0A4R8ZVI1_9MICO</name>
<dbReference type="Proteomes" id="UP000297447">
    <property type="component" value="Unassembled WGS sequence"/>
</dbReference>
<comment type="caution">
    <text evidence="2">The sequence shown here is derived from an EMBL/GenBank/DDBJ whole genome shotgun (WGS) entry which is preliminary data.</text>
</comment>
<feature type="compositionally biased region" description="Low complexity" evidence="1">
    <location>
        <begin position="307"/>
        <end position="329"/>
    </location>
</feature>
<feature type="compositionally biased region" description="Pro residues" evidence="1">
    <location>
        <begin position="154"/>
        <end position="165"/>
    </location>
</feature>
<evidence type="ECO:0000313" key="3">
    <source>
        <dbReference type="Proteomes" id="UP000297447"/>
    </source>
</evidence>
<evidence type="ECO:0008006" key="4">
    <source>
        <dbReference type="Google" id="ProtNLM"/>
    </source>
</evidence>
<feature type="compositionally biased region" description="Basic and acidic residues" evidence="1">
    <location>
        <begin position="238"/>
        <end position="259"/>
    </location>
</feature>
<protein>
    <recommendedName>
        <fullName evidence="4">Flagellar biosynthesis protein FlhF</fullName>
    </recommendedName>
</protein>
<feature type="region of interest" description="Disordered" evidence="1">
    <location>
        <begin position="119"/>
        <end position="199"/>
    </location>
</feature>
<dbReference type="EMBL" id="SOHE01000065">
    <property type="protein sequence ID" value="TFD47250.1"/>
    <property type="molecule type" value="Genomic_DNA"/>
</dbReference>
<gene>
    <name evidence="2" type="ORF">E3T55_15365</name>
</gene>
<sequence length="627" mass="63040">MEPRRFQLRGATLAELKQRIRLDHGEDALIVSAEKVTVGGIRGFFARQHYEVTVEVPPRRRAAHALDLPARLGIAALLDDADEQESQLRPRAAAVLPATPVSTESDGFAALMDELTFATARAEPPVRPPAGADSGRASRSPTEVPVEQGALRAPMPPPLPVPMPASPRAAGGRRAAADAAAIAAAHVSPRRSARSESARRDDLADLLDDLDAADSFVSQGESGRARAGDDEVGNSGTSDRDQSDSEANHSDPNHSDANHSDANSSDANNGLDGQPGVTSAGSGAMAALLAAVDRAEAATSRELTDSPGAASQRNAARAAARTPAGADAPAVPGAAAARAAALLDTGPQWVPRAAASAVSAVSASQTGLADPARPAAPGELAASRGPADPTGRSGSRGTADQTGRAGPAGSAGPSGSAGSAGSAGPTGRSGFAAAAGFAASAGGVVAPIVPRLLTGRGDLVLVVGLTERALEVARAMIVRANGGELRVAGALSAAGVDRVDDRRSAGAARAAGVERGHPVFVAFGLGPSQVDVSTDFVRRAASLAALRADQIWVVADAAHKSADTDRWVQVVAAAVPVDGVVGIGRESTSTPETLASLGLPVLWHATLEPIAPTTRRAARGLAGNGSR</sequence>
<feature type="compositionally biased region" description="Low complexity" evidence="1">
    <location>
        <begin position="402"/>
        <end position="425"/>
    </location>
</feature>
<feature type="region of interest" description="Disordered" evidence="1">
    <location>
        <begin position="216"/>
        <end position="279"/>
    </location>
</feature>
<accession>A0A4R8ZVI1</accession>